<keyword evidence="3" id="KW-0808">Transferase</keyword>
<dbReference type="GO" id="GO:0006629">
    <property type="term" value="P:lipid metabolic process"/>
    <property type="evidence" value="ECO:0007669"/>
    <property type="project" value="InterPro"/>
</dbReference>
<evidence type="ECO:0000256" key="6">
    <source>
        <dbReference type="ARBA" id="ARBA00023136"/>
    </source>
</evidence>
<accession>A0A162I0V2</accession>
<dbReference type="PANTHER" id="PTHR31595:SF27">
    <property type="entry name" value="WAX SYNTHASE DOMAIN-CONTAINING PROTEIN-RELATED"/>
    <property type="match status" value="1"/>
</dbReference>
<dbReference type="GO" id="GO:0008374">
    <property type="term" value="F:O-acyltransferase activity"/>
    <property type="evidence" value="ECO:0007669"/>
    <property type="project" value="InterPro"/>
</dbReference>
<organism evidence="9 10">
    <name type="scientific">Ascosphaera apis ARSEF 7405</name>
    <dbReference type="NCBI Taxonomy" id="392613"/>
    <lineage>
        <taxon>Eukaryota</taxon>
        <taxon>Fungi</taxon>
        <taxon>Dikarya</taxon>
        <taxon>Ascomycota</taxon>
        <taxon>Pezizomycotina</taxon>
        <taxon>Eurotiomycetes</taxon>
        <taxon>Eurotiomycetidae</taxon>
        <taxon>Onygenales</taxon>
        <taxon>Ascosphaeraceae</taxon>
        <taxon>Ascosphaera</taxon>
    </lineage>
</organism>
<keyword evidence="6 7" id="KW-0472">Membrane</keyword>
<dbReference type="Proteomes" id="UP000242877">
    <property type="component" value="Unassembled WGS sequence"/>
</dbReference>
<feature type="transmembrane region" description="Helical" evidence="7">
    <location>
        <begin position="35"/>
        <end position="54"/>
    </location>
</feature>
<keyword evidence="10" id="KW-1185">Reference proteome</keyword>
<feature type="transmembrane region" description="Helical" evidence="7">
    <location>
        <begin position="6"/>
        <end position="23"/>
    </location>
</feature>
<dbReference type="VEuPathDB" id="FungiDB:AAP_05842"/>
<dbReference type="InterPro" id="IPR032805">
    <property type="entry name" value="Wax_synthase_dom"/>
</dbReference>
<proteinExistence type="inferred from homology"/>
<keyword evidence="5 7" id="KW-1133">Transmembrane helix</keyword>
<feature type="transmembrane region" description="Helical" evidence="7">
    <location>
        <begin position="301"/>
        <end position="327"/>
    </location>
</feature>
<dbReference type="EMBL" id="AZGZ01000037">
    <property type="protein sequence ID" value="KZZ87203.1"/>
    <property type="molecule type" value="Genomic_DNA"/>
</dbReference>
<dbReference type="Pfam" id="PF13813">
    <property type="entry name" value="MBOAT_2"/>
    <property type="match status" value="1"/>
</dbReference>
<dbReference type="GO" id="GO:0016020">
    <property type="term" value="C:membrane"/>
    <property type="evidence" value="ECO:0007669"/>
    <property type="project" value="UniProtKB-SubCell"/>
</dbReference>
<dbReference type="OrthoDB" id="1077582at2759"/>
<gene>
    <name evidence="9" type="ORF">AAP_05842</name>
</gene>
<evidence type="ECO:0000313" key="9">
    <source>
        <dbReference type="EMBL" id="KZZ87203.1"/>
    </source>
</evidence>
<reference evidence="9 10" key="1">
    <citation type="journal article" date="2016" name="Genome Biol. Evol.">
        <title>Divergent and convergent evolution of fungal pathogenicity.</title>
        <authorList>
            <person name="Shang Y."/>
            <person name="Xiao G."/>
            <person name="Zheng P."/>
            <person name="Cen K."/>
            <person name="Zhan S."/>
            <person name="Wang C."/>
        </authorList>
    </citation>
    <scope>NUCLEOTIDE SEQUENCE [LARGE SCALE GENOMIC DNA]</scope>
    <source>
        <strain evidence="9 10">ARSEF 7405</strain>
    </source>
</reference>
<comment type="similarity">
    <text evidence="2">Belongs to the wax synthase family.</text>
</comment>
<sequence length="410" mass="46043">MAYWWTVSTVLAVFASMFQYQILKKCPPRSIERGFLSAFVFGPMAISACCVIQAELKSIFPDVTLSAFLGSAPMFYAFHRLLCSDMYLGSDDVARTKKIDNQGQAVDSRTAGGLRQFYDIFTNVRRIGHPDQAKNVPRFGQWPNIPSKSQFVMFRGVRVGLLYVALDLMASTRENGIDMDKWTLPQLWENSFPCEDTLTAIVYSLFYWLNGYIILMLQHDMISIVAVMAGIDNPSMWPPMFGSIRQSYTIRKFWGTFWHQQLRLMLEGISSFMVHTVLLIPKPSDKLEGQRTSPLRLVTRYMKIVLAFGISGLLHVGSDVGIGVPLAESRALRFFLLQALGIVLEDVAEAAWVRICGGGESNEGISTLRKVLGYVWVLSYMGMTVPMWGVPISKASSDLKFVPISLFSKA</sequence>
<evidence type="ECO:0000256" key="2">
    <source>
        <dbReference type="ARBA" id="ARBA00007282"/>
    </source>
</evidence>
<evidence type="ECO:0000256" key="4">
    <source>
        <dbReference type="ARBA" id="ARBA00022692"/>
    </source>
</evidence>
<evidence type="ECO:0000313" key="10">
    <source>
        <dbReference type="Proteomes" id="UP000242877"/>
    </source>
</evidence>
<evidence type="ECO:0000256" key="7">
    <source>
        <dbReference type="SAM" id="Phobius"/>
    </source>
</evidence>
<comment type="caution">
    <text evidence="9">The sequence shown here is derived from an EMBL/GenBank/DDBJ whole genome shotgun (WGS) entry which is preliminary data.</text>
</comment>
<feature type="domain" description="Wax synthase" evidence="8">
    <location>
        <begin position="237"/>
        <end position="337"/>
    </location>
</feature>
<dbReference type="PANTHER" id="PTHR31595">
    <property type="entry name" value="LONG-CHAIN-ALCOHOL O-FATTY-ACYLTRANSFERASE 3-RELATED"/>
    <property type="match status" value="1"/>
</dbReference>
<comment type="subcellular location">
    <subcellularLocation>
        <location evidence="1">Membrane</location>
        <topology evidence="1">Multi-pass membrane protein</topology>
    </subcellularLocation>
</comment>
<evidence type="ECO:0000256" key="3">
    <source>
        <dbReference type="ARBA" id="ARBA00022679"/>
    </source>
</evidence>
<dbReference type="InterPro" id="IPR044851">
    <property type="entry name" value="Wax_synthase"/>
</dbReference>
<feature type="transmembrane region" description="Helical" evidence="7">
    <location>
        <begin position="60"/>
        <end position="78"/>
    </location>
</feature>
<dbReference type="AlphaFoldDB" id="A0A162I0V2"/>
<feature type="transmembrane region" description="Helical" evidence="7">
    <location>
        <begin position="205"/>
        <end position="231"/>
    </location>
</feature>
<evidence type="ECO:0000256" key="1">
    <source>
        <dbReference type="ARBA" id="ARBA00004141"/>
    </source>
</evidence>
<evidence type="ECO:0000256" key="5">
    <source>
        <dbReference type="ARBA" id="ARBA00022989"/>
    </source>
</evidence>
<name>A0A162I0V2_9EURO</name>
<feature type="transmembrane region" description="Helical" evidence="7">
    <location>
        <begin position="371"/>
        <end position="390"/>
    </location>
</feature>
<evidence type="ECO:0000259" key="8">
    <source>
        <dbReference type="Pfam" id="PF13813"/>
    </source>
</evidence>
<keyword evidence="4 7" id="KW-0812">Transmembrane</keyword>
<protein>
    <recommendedName>
        <fullName evidence="8">Wax synthase domain-containing protein</fullName>
    </recommendedName>
</protein>